<gene>
    <name evidence="5" type="ORF">ACKI18_41225</name>
</gene>
<dbReference type="Gene3D" id="1.10.1660.10">
    <property type="match status" value="1"/>
</dbReference>
<comment type="caution">
    <text evidence="5">The sequence shown here is derived from an EMBL/GenBank/DDBJ whole genome shotgun (WGS) entry which is preliminary data.</text>
</comment>
<dbReference type="InterPro" id="IPR006158">
    <property type="entry name" value="Cobalamin-bd"/>
</dbReference>
<sequence length="383" mass="40353">MHRPALTTGALARRLGIAPTTLRTWDHRYGIGPTTRPTGTHRRWTPADVAVVERMCRLTSTGTPPAEAARLAIGERNLEAGRATVEEQTPDAGRVPARAQPSEAGRVPGEGQIPEADQVLTEGRGKAARVPQAVVEKRDAQPIRAGLDACGAADAALRAVGDGDAAVPEPTPALPLGDLRHGLARAALRLDSPALERQLAVVVDACGVTRAWEEVIAPVLHAVGRKWASSGERYVEVEHLLSWHVSTALRRHTRPAVGADPVVLACVPGEQHTLALEALHAALGERALPVRMFGAALPVPALAAAVSRLGPSVVVLWAQTRSTADPASARRIARTRWGVRGARRGPLVVLAGPGWLGRVGDGMLWPGSLRDAVDAVSRGRGLV</sequence>
<dbReference type="RefSeq" id="WP_240656753.1">
    <property type="nucleotide sequence ID" value="NZ_JBJVNI010000031.1"/>
</dbReference>
<accession>A0ABW9I6M8</accession>
<dbReference type="Pfam" id="PF13411">
    <property type="entry name" value="MerR_1"/>
    <property type="match status" value="1"/>
</dbReference>
<dbReference type="EMBL" id="JBJVNI010000031">
    <property type="protein sequence ID" value="MFM9615094.1"/>
    <property type="molecule type" value="Genomic_DNA"/>
</dbReference>
<dbReference type="Proteomes" id="UP001631957">
    <property type="component" value="Unassembled WGS sequence"/>
</dbReference>
<dbReference type="PROSITE" id="PS51332">
    <property type="entry name" value="B12_BINDING"/>
    <property type="match status" value="1"/>
</dbReference>
<keyword evidence="1" id="KW-0238">DNA-binding</keyword>
<evidence type="ECO:0000313" key="6">
    <source>
        <dbReference type="Proteomes" id="UP001631957"/>
    </source>
</evidence>
<dbReference type="PANTHER" id="PTHR30204">
    <property type="entry name" value="REDOX-CYCLING DRUG-SENSING TRANSCRIPTIONAL ACTIVATOR SOXR"/>
    <property type="match status" value="1"/>
</dbReference>
<dbReference type="PANTHER" id="PTHR30204:SF97">
    <property type="entry name" value="MERR FAMILY REGULATORY PROTEIN"/>
    <property type="match status" value="1"/>
</dbReference>
<feature type="domain" description="B12-binding" evidence="4">
    <location>
        <begin position="259"/>
        <end position="383"/>
    </location>
</feature>
<evidence type="ECO:0000259" key="4">
    <source>
        <dbReference type="PROSITE" id="PS51332"/>
    </source>
</evidence>
<dbReference type="Gene3D" id="3.40.50.280">
    <property type="entry name" value="Cobalamin-binding domain"/>
    <property type="match status" value="1"/>
</dbReference>
<feature type="region of interest" description="Disordered" evidence="2">
    <location>
        <begin position="85"/>
        <end position="111"/>
    </location>
</feature>
<proteinExistence type="predicted"/>
<protein>
    <submittedName>
        <fullName evidence="5">MerR family transcriptional regulator</fullName>
    </submittedName>
</protein>
<dbReference type="InterPro" id="IPR009061">
    <property type="entry name" value="DNA-bd_dom_put_sf"/>
</dbReference>
<feature type="domain" description="HTH merR-type" evidence="3">
    <location>
        <begin position="5"/>
        <end position="74"/>
    </location>
</feature>
<keyword evidence="6" id="KW-1185">Reference proteome</keyword>
<dbReference type="InterPro" id="IPR047057">
    <property type="entry name" value="MerR_fam"/>
</dbReference>
<organism evidence="5 6">
    <name type="scientific">Streptomyces niveiscabiei</name>
    <dbReference type="NCBI Taxonomy" id="164115"/>
    <lineage>
        <taxon>Bacteria</taxon>
        <taxon>Bacillati</taxon>
        <taxon>Actinomycetota</taxon>
        <taxon>Actinomycetes</taxon>
        <taxon>Kitasatosporales</taxon>
        <taxon>Streptomycetaceae</taxon>
        <taxon>Streptomyces</taxon>
    </lineage>
</organism>
<reference evidence="5 6" key="1">
    <citation type="submission" date="2024-12" db="EMBL/GenBank/DDBJ databases">
        <title>Forecasting of Potato common scab and diversities of Pathogenic streptomyces spp. in china.</title>
        <authorList>
            <person name="Handique U."/>
            <person name="Wu J."/>
        </authorList>
    </citation>
    <scope>NUCLEOTIDE SEQUENCE [LARGE SCALE GENOMIC DNA]</scope>
    <source>
        <strain evidence="5 6">ZRIMU1530</strain>
    </source>
</reference>
<dbReference type="Pfam" id="PF02607">
    <property type="entry name" value="B12-binding_2"/>
    <property type="match status" value="1"/>
</dbReference>
<evidence type="ECO:0000256" key="1">
    <source>
        <dbReference type="ARBA" id="ARBA00023125"/>
    </source>
</evidence>
<dbReference type="InterPro" id="IPR000551">
    <property type="entry name" value="MerR-type_HTH_dom"/>
</dbReference>
<name>A0ABW9I6M8_9ACTN</name>
<dbReference type="PROSITE" id="PS50937">
    <property type="entry name" value="HTH_MERR_2"/>
    <property type="match status" value="1"/>
</dbReference>
<dbReference type="InterPro" id="IPR003759">
    <property type="entry name" value="Cbl-bd_cap"/>
</dbReference>
<dbReference type="SMART" id="SM00422">
    <property type="entry name" value="HTH_MERR"/>
    <property type="match status" value="1"/>
</dbReference>
<evidence type="ECO:0000313" key="5">
    <source>
        <dbReference type="EMBL" id="MFM9615094.1"/>
    </source>
</evidence>
<evidence type="ECO:0000256" key="2">
    <source>
        <dbReference type="SAM" id="MobiDB-lite"/>
    </source>
</evidence>
<dbReference type="SUPFAM" id="SSF46955">
    <property type="entry name" value="Putative DNA-binding domain"/>
    <property type="match status" value="1"/>
</dbReference>
<dbReference type="InterPro" id="IPR036594">
    <property type="entry name" value="Meth_synthase_dom"/>
</dbReference>
<dbReference type="Gene3D" id="1.10.1240.10">
    <property type="entry name" value="Methionine synthase domain"/>
    <property type="match status" value="1"/>
</dbReference>
<evidence type="ECO:0000259" key="3">
    <source>
        <dbReference type="PROSITE" id="PS50937"/>
    </source>
</evidence>